<dbReference type="Proteomes" id="UP001220940">
    <property type="component" value="Unassembled WGS sequence"/>
</dbReference>
<protein>
    <submittedName>
        <fullName evidence="4">Uncharacterized protein</fullName>
    </submittedName>
</protein>
<evidence type="ECO:0000256" key="2">
    <source>
        <dbReference type="SAM" id="Phobius"/>
    </source>
</evidence>
<keyword evidence="2" id="KW-1133">Transmembrane helix</keyword>
<feature type="compositionally biased region" description="Basic residues" evidence="1">
    <location>
        <begin position="174"/>
        <end position="186"/>
    </location>
</feature>
<dbReference type="AlphaFoldDB" id="A0AAW6HRF9"/>
<organism evidence="4 5">
    <name type="scientific">Mycoplasma bradburyae</name>
    <dbReference type="NCBI Taxonomy" id="2963128"/>
    <lineage>
        <taxon>Bacteria</taxon>
        <taxon>Bacillati</taxon>
        <taxon>Mycoplasmatota</taxon>
        <taxon>Mollicutes</taxon>
        <taxon>Mycoplasmataceae</taxon>
        <taxon>Mycoplasma</taxon>
    </lineage>
</organism>
<evidence type="ECO:0000313" key="6">
    <source>
        <dbReference type="Proteomes" id="UP001220940"/>
    </source>
</evidence>
<dbReference type="RefSeq" id="WP_255034542.1">
    <property type="nucleotide sequence ID" value="NZ_CP101414.1"/>
</dbReference>
<reference evidence="4 6" key="1">
    <citation type="submission" date="2021-11" db="EMBL/GenBank/DDBJ databases">
        <title>Description of Mycoplasma bradburyaesp. nov.from sea birds: a tribute to a great mycoplasmologist.</title>
        <authorList>
            <person name="Ramirez A.S."/>
            <person name="Poveda C."/>
            <person name="Suarez-Perez A."/>
            <person name="Rosales R.S."/>
            <person name="Dijkman R."/>
            <person name="Feberwee A."/>
            <person name="Spergser J."/>
            <person name="Szostak M.P."/>
            <person name="Ressel L."/>
            <person name="Calabuig P."/>
            <person name="Catania S."/>
            <person name="Gobbo F."/>
            <person name="Timofte D."/>
            <person name="Poveda J.B."/>
        </authorList>
    </citation>
    <scope>NUCLEOTIDE SEQUENCE</scope>
    <source>
        <strain evidence="3 6">T158</strain>
        <strain evidence="4">T264</strain>
    </source>
</reference>
<evidence type="ECO:0000256" key="1">
    <source>
        <dbReference type="SAM" id="MobiDB-lite"/>
    </source>
</evidence>
<sequence>MGINDTKFDIVERKVKFLRLRINSLLIYSLIWIILNISLIFLIIFTKGQYADAQIAFLKSNTQLNQETLSKTKISLISVSVLFAFLNIIFFLIKVLWTNFAINKNKELEEHYKMNLSKLNKVMSIGRFVPFLSFIAYGKILKKASDLWVELQSALVNKKDEINLGDGVKETSKSIKKKHKKSKNKDKHKDDKAIVSVEQPS</sequence>
<feature type="transmembrane region" description="Helical" evidence="2">
    <location>
        <begin position="25"/>
        <end position="45"/>
    </location>
</feature>
<dbReference type="EMBL" id="JAJHZM010000014">
    <property type="protein sequence ID" value="MDC4182189.1"/>
    <property type="molecule type" value="Genomic_DNA"/>
</dbReference>
<feature type="region of interest" description="Disordered" evidence="1">
    <location>
        <begin position="173"/>
        <end position="201"/>
    </location>
</feature>
<feature type="transmembrane region" description="Helical" evidence="2">
    <location>
        <begin position="74"/>
        <end position="97"/>
    </location>
</feature>
<comment type="caution">
    <text evidence="4">The sequence shown here is derived from an EMBL/GenBank/DDBJ whole genome shotgun (WGS) entry which is preliminary data.</text>
</comment>
<keyword evidence="2" id="KW-0472">Membrane</keyword>
<evidence type="ECO:0000313" key="5">
    <source>
        <dbReference type="Proteomes" id="UP001216384"/>
    </source>
</evidence>
<accession>A0AAW6HRF9</accession>
<keyword evidence="2" id="KW-0812">Transmembrane</keyword>
<keyword evidence="6" id="KW-1185">Reference proteome</keyword>
<dbReference type="Proteomes" id="UP001216384">
    <property type="component" value="Unassembled WGS sequence"/>
</dbReference>
<dbReference type="EMBL" id="JAJHZP010000018">
    <property type="protein sequence ID" value="MDC4183695.1"/>
    <property type="molecule type" value="Genomic_DNA"/>
</dbReference>
<proteinExistence type="predicted"/>
<evidence type="ECO:0000313" key="4">
    <source>
        <dbReference type="EMBL" id="MDC4183695.1"/>
    </source>
</evidence>
<name>A0AAW6HRF9_9MOLU</name>
<evidence type="ECO:0000313" key="3">
    <source>
        <dbReference type="EMBL" id="MDC4182189.1"/>
    </source>
</evidence>
<gene>
    <name evidence="3" type="ORF">LNO68_03280</name>
    <name evidence="4" type="ORF">LNO71_03550</name>
</gene>